<dbReference type="OrthoDB" id="10050400at2759"/>
<dbReference type="eggNOG" id="ENOG502QU02">
    <property type="taxonomic scope" value="Eukaryota"/>
</dbReference>
<sequence>MFRLPSPRQLARFARSNPMKHFTPRQPFAFPPSAPRRFSRSFSYNYSQPFNPHHKRNRFLSVLAVFTVATGASYYLFWPHHTFPSSVAKILRKGLWAESDKGDKDYALALKHYIEALQECDKLELDRLSDEYTGIQLKMGEMYERLGMIDEANFLYNEISTMYLKVLTDKSVTLSDPRRYHLVQKDLRVVAKLVQLNRTNLGLCKAILITHAILPNIIIDNKLGQKLSQLSMADLDSPESAGRLQAVRYLPFLDEYINMMDMLIAINISLGDYSYSINVNLNLNKLMLLVKYAPDKVLLNQCNLGSLLYFQGGVFEAEMVSILKKHGLDIKHKRPDQYANGTEVPEEDRIKFNALHHNFAQCVALASEAYENVTKIANNLTRNVRMGQDSKDDEKEETAVAELVALATYSLGVIHLHLGNYSQSERFLRESRVKSKSCDYQDLLGEIESELGKLFAEKKRLQTNEASR</sequence>
<dbReference type="InterPro" id="IPR011990">
    <property type="entry name" value="TPR-like_helical_dom_sf"/>
</dbReference>
<dbReference type="GeneID" id="18247940"/>
<dbReference type="AlphaFoldDB" id="G3BBD0"/>
<feature type="transmembrane region" description="Helical" evidence="1">
    <location>
        <begin position="59"/>
        <end position="78"/>
    </location>
</feature>
<dbReference type="RefSeq" id="XP_006688326.1">
    <property type="nucleotide sequence ID" value="XM_006688263.1"/>
</dbReference>
<dbReference type="PANTHER" id="PTHR28142:SF1">
    <property type="entry name" value="MITOCHONDRIAL INNER MEMBRANE I-AAA PROTEASE SUPERCOMPLEX SUBUNIT MGR3-RELATED"/>
    <property type="match status" value="1"/>
</dbReference>
<dbReference type="Proteomes" id="UP000000707">
    <property type="component" value="Unassembled WGS sequence"/>
</dbReference>
<evidence type="ECO:0000313" key="3">
    <source>
        <dbReference type="Proteomes" id="UP000000707"/>
    </source>
</evidence>
<keyword evidence="1" id="KW-0812">Transmembrane</keyword>
<dbReference type="GO" id="GO:0006515">
    <property type="term" value="P:protein quality control for misfolded or incompletely synthesized proteins"/>
    <property type="evidence" value="ECO:0007669"/>
    <property type="project" value="TreeGrafter"/>
</dbReference>
<accession>G3BBD0</accession>
<dbReference type="PANTHER" id="PTHR28142">
    <property type="entry name" value="MITOCHONDRIAL INNER MEMBRANE I-AAA PROTEASE SUPERCOMPLEX SUBUNIT MGR3-RELATED"/>
    <property type="match status" value="1"/>
</dbReference>
<gene>
    <name evidence="2" type="ORF">CANTEDRAFT_115626</name>
</gene>
<dbReference type="InterPro" id="IPR040201">
    <property type="entry name" value="Mrg3-like"/>
</dbReference>
<keyword evidence="3" id="KW-1185">Reference proteome</keyword>
<dbReference type="GO" id="GO:0051787">
    <property type="term" value="F:misfolded protein binding"/>
    <property type="evidence" value="ECO:0007669"/>
    <property type="project" value="TreeGrafter"/>
</dbReference>
<dbReference type="STRING" id="590646.G3BBD0"/>
<evidence type="ECO:0000256" key="1">
    <source>
        <dbReference type="SAM" id="Phobius"/>
    </source>
</evidence>
<evidence type="ECO:0000313" key="2">
    <source>
        <dbReference type="EMBL" id="EGV62156.1"/>
    </source>
</evidence>
<keyword evidence="1" id="KW-0472">Membrane</keyword>
<proteinExistence type="predicted"/>
<dbReference type="HOGENOM" id="CLU_039436_0_0_1"/>
<name>G3BBD0_CANTC</name>
<reference evidence="2 3" key="1">
    <citation type="journal article" date="2011" name="Proc. Natl. Acad. Sci. U.S.A.">
        <title>Comparative genomics of xylose-fermenting fungi for enhanced biofuel production.</title>
        <authorList>
            <person name="Wohlbach D.J."/>
            <person name="Kuo A."/>
            <person name="Sato T.K."/>
            <person name="Potts K.M."/>
            <person name="Salamov A.A."/>
            <person name="LaButti K.M."/>
            <person name="Sun H."/>
            <person name="Clum A."/>
            <person name="Pangilinan J.L."/>
            <person name="Lindquist E.A."/>
            <person name="Lucas S."/>
            <person name="Lapidus A."/>
            <person name="Jin M."/>
            <person name="Gunawan C."/>
            <person name="Balan V."/>
            <person name="Dale B.E."/>
            <person name="Jeffries T.W."/>
            <person name="Zinkel R."/>
            <person name="Barry K.W."/>
            <person name="Grigoriev I.V."/>
            <person name="Gasch A.P."/>
        </authorList>
    </citation>
    <scope>NUCLEOTIDE SEQUENCE [LARGE SCALE GENOMIC DNA]</scope>
    <source>
        <strain evidence="3">ATCC 10573 / BCRC 21748 / CBS 615 / JCM 9827 / NBRC 10315 / NRRL Y-1498 / VKM Y-70</strain>
    </source>
</reference>
<protein>
    <recommendedName>
        <fullName evidence="4">TPR-like protein</fullName>
    </recommendedName>
</protein>
<dbReference type="EMBL" id="GL996527">
    <property type="protein sequence ID" value="EGV62156.1"/>
    <property type="molecule type" value="Genomic_DNA"/>
</dbReference>
<dbReference type="GO" id="GO:0031942">
    <property type="term" value="C:i-AAA complex"/>
    <property type="evidence" value="ECO:0007669"/>
    <property type="project" value="TreeGrafter"/>
</dbReference>
<keyword evidence="1" id="KW-1133">Transmembrane helix</keyword>
<dbReference type="CDD" id="cd24145">
    <property type="entry name" value="Mgr3-like"/>
    <property type="match status" value="1"/>
</dbReference>
<evidence type="ECO:0008006" key="4">
    <source>
        <dbReference type="Google" id="ProtNLM"/>
    </source>
</evidence>
<organism evidence="3">
    <name type="scientific">Candida tenuis (strain ATCC 10573 / BCRC 21748 / CBS 615 / JCM 9827 / NBRC 10315 / NRRL Y-1498 / VKM Y-70)</name>
    <name type="common">Yeast</name>
    <name type="synonym">Yamadazyma tenuis</name>
    <dbReference type="NCBI Taxonomy" id="590646"/>
    <lineage>
        <taxon>Eukaryota</taxon>
        <taxon>Fungi</taxon>
        <taxon>Dikarya</taxon>
        <taxon>Ascomycota</taxon>
        <taxon>Saccharomycotina</taxon>
        <taxon>Pichiomycetes</taxon>
        <taxon>Debaryomycetaceae</taxon>
        <taxon>Yamadazyma</taxon>
    </lineage>
</organism>
<dbReference type="KEGG" id="cten:18247940"/>
<dbReference type="SUPFAM" id="SSF48452">
    <property type="entry name" value="TPR-like"/>
    <property type="match status" value="1"/>
</dbReference>